<protein>
    <submittedName>
        <fullName evidence="2">Uncharacterized protein</fullName>
    </submittedName>
</protein>
<keyword evidence="3" id="KW-1185">Reference proteome</keyword>
<name>A0ABQ3Y0G8_9ACTN</name>
<gene>
    <name evidence="2" type="ORF">Ade02nite_19910</name>
</gene>
<sequence>MHHNHGVLEALFSAANIVIVAGYLAVPFLVLPYLPLTRPVLLCGAGFFAGCAGTHAWMAFGTTHTTGGWYTFWTVWHVVQALCTWGFILGFRHMLKEAQGRRRDRRGPR</sequence>
<dbReference type="EMBL" id="BOMI01000033">
    <property type="protein sequence ID" value="GID73350.1"/>
    <property type="molecule type" value="Genomic_DNA"/>
</dbReference>
<proteinExistence type="predicted"/>
<keyword evidence="1" id="KW-1133">Transmembrane helix</keyword>
<accession>A0ABQ3Y0G8</accession>
<keyword evidence="1" id="KW-0472">Membrane</keyword>
<evidence type="ECO:0000256" key="1">
    <source>
        <dbReference type="SAM" id="Phobius"/>
    </source>
</evidence>
<reference evidence="2 3" key="1">
    <citation type="submission" date="2021-01" db="EMBL/GenBank/DDBJ databases">
        <title>Whole genome shotgun sequence of Actinoplanes deccanensis NBRC 13994.</title>
        <authorList>
            <person name="Komaki H."/>
            <person name="Tamura T."/>
        </authorList>
    </citation>
    <scope>NUCLEOTIDE SEQUENCE [LARGE SCALE GENOMIC DNA]</scope>
    <source>
        <strain evidence="2 3">NBRC 13994</strain>
    </source>
</reference>
<feature type="transmembrane region" description="Helical" evidence="1">
    <location>
        <begin position="72"/>
        <end position="95"/>
    </location>
</feature>
<dbReference type="Proteomes" id="UP000609879">
    <property type="component" value="Unassembled WGS sequence"/>
</dbReference>
<keyword evidence="1" id="KW-0812">Transmembrane</keyword>
<organism evidence="2 3">
    <name type="scientific">Paractinoplanes deccanensis</name>
    <dbReference type="NCBI Taxonomy" id="113561"/>
    <lineage>
        <taxon>Bacteria</taxon>
        <taxon>Bacillati</taxon>
        <taxon>Actinomycetota</taxon>
        <taxon>Actinomycetes</taxon>
        <taxon>Micromonosporales</taxon>
        <taxon>Micromonosporaceae</taxon>
        <taxon>Paractinoplanes</taxon>
    </lineage>
</organism>
<evidence type="ECO:0000313" key="3">
    <source>
        <dbReference type="Proteomes" id="UP000609879"/>
    </source>
</evidence>
<evidence type="ECO:0000313" key="2">
    <source>
        <dbReference type="EMBL" id="GID73350.1"/>
    </source>
</evidence>
<comment type="caution">
    <text evidence="2">The sequence shown here is derived from an EMBL/GenBank/DDBJ whole genome shotgun (WGS) entry which is preliminary data.</text>
</comment>
<feature type="transmembrane region" description="Helical" evidence="1">
    <location>
        <begin position="41"/>
        <end position="60"/>
    </location>
</feature>
<feature type="transmembrane region" description="Helical" evidence="1">
    <location>
        <begin position="12"/>
        <end position="34"/>
    </location>
</feature>
<dbReference type="RefSeq" id="WP_203761274.1">
    <property type="nucleotide sequence ID" value="NZ_BAAABO010000029.1"/>
</dbReference>